<dbReference type="InterPro" id="IPR000743">
    <property type="entry name" value="Glyco_hydro_28"/>
</dbReference>
<proteinExistence type="inferred from homology"/>
<dbReference type="EC" id="3.2.1.82" evidence="4"/>
<dbReference type="Gene3D" id="2.160.20.10">
    <property type="entry name" value="Single-stranded right-handed beta-helix, Pectin lyase-like"/>
    <property type="match status" value="1"/>
</dbReference>
<dbReference type="GO" id="GO:0005975">
    <property type="term" value="P:carbohydrate metabolic process"/>
    <property type="evidence" value="ECO:0007669"/>
    <property type="project" value="InterPro"/>
</dbReference>
<accession>A0A5J4SZH6</accession>
<comment type="caution">
    <text evidence="4">The sequence shown here is derived from an EMBL/GenBank/DDBJ whole genome shotgun (WGS) entry which is preliminary data.</text>
</comment>
<dbReference type="InterPro" id="IPR051801">
    <property type="entry name" value="GH28_Enzymes"/>
</dbReference>
<evidence type="ECO:0000313" key="4">
    <source>
        <dbReference type="EMBL" id="KAA6351102.1"/>
    </source>
</evidence>
<dbReference type="SUPFAM" id="SSF51126">
    <property type="entry name" value="Pectin lyase-like"/>
    <property type="match status" value="1"/>
</dbReference>
<reference evidence="4" key="1">
    <citation type="submission" date="2019-03" db="EMBL/GenBank/DDBJ databases">
        <title>Single cell metagenomics reveals metabolic interactions within the superorganism composed of flagellate Streblomastix strix and complex community of Bacteroidetes bacteria on its surface.</title>
        <authorList>
            <person name="Treitli S.C."/>
            <person name="Kolisko M."/>
            <person name="Husnik F."/>
            <person name="Keeling P."/>
            <person name="Hampl V."/>
        </authorList>
    </citation>
    <scope>NUCLEOTIDE SEQUENCE</scope>
    <source>
        <strain evidence="4">STM</strain>
    </source>
</reference>
<dbReference type="EMBL" id="SNRY01000018">
    <property type="protein sequence ID" value="KAA6351102.1"/>
    <property type="molecule type" value="Genomic_DNA"/>
</dbReference>
<dbReference type="InterPro" id="IPR006626">
    <property type="entry name" value="PbH1"/>
</dbReference>
<dbReference type="PANTHER" id="PTHR31339">
    <property type="entry name" value="PECTIN LYASE-RELATED"/>
    <property type="match status" value="1"/>
</dbReference>
<comment type="similarity">
    <text evidence="1">Belongs to the glycosyl hydrolase 28 family.</text>
</comment>
<evidence type="ECO:0000256" key="1">
    <source>
        <dbReference type="ARBA" id="ARBA00008834"/>
    </source>
</evidence>
<organism evidence="4">
    <name type="scientific">termite gut metagenome</name>
    <dbReference type="NCBI Taxonomy" id="433724"/>
    <lineage>
        <taxon>unclassified sequences</taxon>
        <taxon>metagenomes</taxon>
        <taxon>organismal metagenomes</taxon>
    </lineage>
</organism>
<protein>
    <submittedName>
        <fullName evidence="4">Exo-poly-alpha-D-galacturonosidase</fullName>
        <ecNumber evidence="4">3.2.1.82</ecNumber>
    </submittedName>
</protein>
<dbReference type="GO" id="GO:0033917">
    <property type="term" value="F:exo-poly-alpha-galacturonosidase activity"/>
    <property type="evidence" value="ECO:0007669"/>
    <property type="project" value="UniProtKB-EC"/>
</dbReference>
<dbReference type="AlphaFoldDB" id="A0A5J4SZH6"/>
<keyword evidence="3 4" id="KW-0326">Glycosidase</keyword>
<name>A0A5J4SZH6_9ZZZZ</name>
<dbReference type="InterPro" id="IPR012334">
    <property type="entry name" value="Pectin_lyas_fold"/>
</dbReference>
<keyword evidence="2 4" id="KW-0378">Hydrolase</keyword>
<sequence>MTRIGLLFSFLCIYFLHINGQEKVNTLQSTYSVYAYGAKGDGQSNDTKSIQTAIDNAAANGGGIVLFPPGRYVSGSIILKDYIILRFESGSMLMGSLDLKDYPADLGVLKLGDPYVWKGPLIYAENARYIGIEGNGIIDGRGTRENFPPIPRENQRPGLIRFKDCKFVTVKDVTMRNSACWTFHLRNCEDVVVRDIRLNSNSNRNNDGIDVDGGKRISIIGCNINSEDDAIVLKSFVREKVSDVVISDCILSSTCSAIKIGTETVGDFENISISNCAVYGSRGINLFSVDGSNINNVTISNVSLRDCKSVIQLRLGERLRPYQMPKDDHLTHAGQLKNIMISNIQATGVLDSQDFISGIPGYKIENVDLSNIYISYYGNGTRKQALREIPEETKLYPKIGMFGDLPSYGFFVRHVNGIRLHNIHVDVLNPDLRPAIAFDDVSMIVMSGCLFEGDTSGEPLIRLDKVNDAIISDSRPEGAINTFVGILGKESKNIIVKDNFLGKAKKTFDLGKDVNKDAVKEINTLR</sequence>
<dbReference type="InterPro" id="IPR011050">
    <property type="entry name" value="Pectin_lyase_fold/virulence"/>
</dbReference>
<dbReference type="SMART" id="SM00710">
    <property type="entry name" value="PbH1"/>
    <property type="match status" value="4"/>
</dbReference>
<dbReference type="Pfam" id="PF00295">
    <property type="entry name" value="Glyco_hydro_28"/>
    <property type="match status" value="1"/>
</dbReference>
<gene>
    <name evidence="4" type="ORF">EZS27_001528</name>
</gene>
<evidence type="ECO:0000256" key="2">
    <source>
        <dbReference type="ARBA" id="ARBA00022801"/>
    </source>
</evidence>
<evidence type="ECO:0000256" key="3">
    <source>
        <dbReference type="ARBA" id="ARBA00023295"/>
    </source>
</evidence>
<dbReference type="PANTHER" id="PTHR31339:SF9">
    <property type="entry name" value="PLASMIN AND FIBRONECTIN-BINDING PROTEIN A"/>
    <property type="match status" value="1"/>
</dbReference>
<dbReference type="GO" id="GO:0004650">
    <property type="term" value="F:polygalacturonase activity"/>
    <property type="evidence" value="ECO:0007669"/>
    <property type="project" value="InterPro"/>
</dbReference>